<keyword evidence="3" id="KW-0158">Chromosome</keyword>
<comment type="subcellular location">
    <subcellularLocation>
        <location evidence="2">Chromosome</location>
        <location evidence="2">Centromere</location>
        <location evidence="2">Kinetochore</location>
    </subcellularLocation>
    <subcellularLocation>
        <location evidence="1">Nucleus</location>
    </subcellularLocation>
</comment>
<name>A0A163LR50_ABSGL</name>
<evidence type="ECO:0000256" key="5">
    <source>
        <dbReference type="ARBA" id="ARBA00022776"/>
    </source>
</evidence>
<keyword evidence="6" id="KW-0995">Kinetochore</keyword>
<reference evidence="11" key="1">
    <citation type="submission" date="2016-04" db="EMBL/GenBank/DDBJ databases">
        <authorList>
            <person name="Evans L.H."/>
            <person name="Alamgir A."/>
            <person name="Owens N."/>
            <person name="Weber N.D."/>
            <person name="Virtaneva K."/>
            <person name="Barbian K."/>
            <person name="Babar A."/>
            <person name="Rosenke K."/>
        </authorList>
    </citation>
    <scope>NUCLEOTIDE SEQUENCE [LARGE SCALE GENOMIC DNA]</scope>
    <source>
        <strain evidence="11">CBS 101.48</strain>
    </source>
</reference>
<sequence length="187" mass="21627">MEPVSSKSLVEERERLYNTLCNKYTEHLLAILSPEELERFFPEEYTKGADLQETSLEMTRFAQQHLKESFDTVWKTEHIADRLKGLETILSDPDFEADTNLLTKPDAGGFSEGPTLKLVPQPKQIVRAETYRSKMDEIVRLNTMKETLRDNSQTRMLRIQRKKKELAKPTTTLPPTITPPRIDPSSY</sequence>
<evidence type="ECO:0000313" key="12">
    <source>
        <dbReference type="Proteomes" id="UP000078561"/>
    </source>
</evidence>
<evidence type="ECO:0000256" key="6">
    <source>
        <dbReference type="ARBA" id="ARBA00022838"/>
    </source>
</evidence>
<organism evidence="11">
    <name type="scientific">Absidia glauca</name>
    <name type="common">Pin mould</name>
    <dbReference type="NCBI Taxonomy" id="4829"/>
    <lineage>
        <taxon>Eukaryota</taxon>
        <taxon>Fungi</taxon>
        <taxon>Fungi incertae sedis</taxon>
        <taxon>Mucoromycota</taxon>
        <taxon>Mucoromycotina</taxon>
        <taxon>Mucoromycetes</taxon>
        <taxon>Mucorales</taxon>
        <taxon>Cunninghamellaceae</taxon>
        <taxon>Absidia</taxon>
    </lineage>
</organism>
<protein>
    <submittedName>
        <fullName evidence="11">Uncharacterized protein</fullName>
    </submittedName>
</protein>
<proteinExistence type="predicted"/>
<evidence type="ECO:0000256" key="8">
    <source>
        <dbReference type="ARBA" id="ARBA00023306"/>
    </source>
</evidence>
<keyword evidence="5" id="KW-0498">Mitosis</keyword>
<dbReference type="Pfam" id="PF03980">
    <property type="entry name" value="Nnf1"/>
    <property type="match status" value="1"/>
</dbReference>
<dbReference type="GO" id="GO:0000444">
    <property type="term" value="C:MIS12/MIND type complex"/>
    <property type="evidence" value="ECO:0007669"/>
    <property type="project" value="InterPro"/>
</dbReference>
<dbReference type="EMBL" id="LT550481">
    <property type="protein sequence ID" value="SAL95718.1"/>
    <property type="molecule type" value="Genomic_DNA"/>
</dbReference>
<evidence type="ECO:0000256" key="9">
    <source>
        <dbReference type="ARBA" id="ARBA00023328"/>
    </source>
</evidence>
<dbReference type="InterPro" id="IPR007128">
    <property type="entry name" value="PMF1/Nnf1"/>
</dbReference>
<keyword evidence="9" id="KW-0137">Centromere</keyword>
<dbReference type="AlphaFoldDB" id="A0A163LR50"/>
<feature type="compositionally biased region" description="Pro residues" evidence="10">
    <location>
        <begin position="176"/>
        <end position="187"/>
    </location>
</feature>
<gene>
    <name evidence="11" type="primary">ABSGL_01059.1 scaffold 1223</name>
</gene>
<evidence type="ECO:0000256" key="2">
    <source>
        <dbReference type="ARBA" id="ARBA00004629"/>
    </source>
</evidence>
<evidence type="ECO:0000256" key="10">
    <source>
        <dbReference type="SAM" id="MobiDB-lite"/>
    </source>
</evidence>
<dbReference type="Proteomes" id="UP000078561">
    <property type="component" value="Unassembled WGS sequence"/>
</dbReference>
<keyword evidence="8" id="KW-0131">Cell cycle</keyword>
<dbReference type="InParanoid" id="A0A163LR50"/>
<evidence type="ECO:0000256" key="7">
    <source>
        <dbReference type="ARBA" id="ARBA00023242"/>
    </source>
</evidence>
<accession>A0A163LR50</accession>
<keyword evidence="12" id="KW-1185">Reference proteome</keyword>
<evidence type="ECO:0000313" key="11">
    <source>
        <dbReference type="EMBL" id="SAL95718.1"/>
    </source>
</evidence>
<keyword evidence="4" id="KW-0132">Cell division</keyword>
<evidence type="ECO:0000256" key="4">
    <source>
        <dbReference type="ARBA" id="ARBA00022618"/>
    </source>
</evidence>
<dbReference type="GO" id="GO:0005634">
    <property type="term" value="C:nucleus"/>
    <property type="evidence" value="ECO:0007669"/>
    <property type="project" value="UniProtKB-SubCell"/>
</dbReference>
<evidence type="ECO:0000256" key="1">
    <source>
        <dbReference type="ARBA" id="ARBA00004123"/>
    </source>
</evidence>
<dbReference type="GO" id="GO:0051301">
    <property type="term" value="P:cell division"/>
    <property type="evidence" value="ECO:0007669"/>
    <property type="project" value="UniProtKB-KW"/>
</dbReference>
<keyword evidence="7" id="KW-0539">Nucleus</keyword>
<evidence type="ECO:0000256" key="3">
    <source>
        <dbReference type="ARBA" id="ARBA00022454"/>
    </source>
</evidence>
<feature type="region of interest" description="Disordered" evidence="10">
    <location>
        <begin position="162"/>
        <end position="187"/>
    </location>
</feature>